<keyword evidence="3" id="KW-0117">Actin capping</keyword>
<dbReference type="FunFam" id="2.30.29.30:FF:000024">
    <property type="entry name" value="Spectrin beta chain"/>
    <property type="match status" value="1"/>
</dbReference>
<feature type="compositionally biased region" description="Basic and acidic residues" evidence="10">
    <location>
        <begin position="2809"/>
        <end position="2826"/>
    </location>
</feature>
<sequence length="2826" mass="325582">DDVDGLFRHHGDFEKKLKAQDDKVKALNELADKLAAEGHPDSDKIDKRRKAVLERRQKAKDKAGQRHQDLLESQAFQKYKRDAGELSDWVREKMKTATDESYRDLSNLLAKLQKHAAFEAELKANNERLEDLNKTGDSLVAEKHPNSDEVKKIKNTLNKQWTELNDKVLDKGNKLRQASAQHTLNRALDDAQTKLDEMEKSVAQTDLGSDLRGVKKLLKKHQNLETDIATLSDTIQDIVAQGKEMAAAGHFNSAGIRQAVDDFNRRFERLKPAVAYRKNRLEESLEYHQFLFDANSEVQWIKEHMSTAASTDYGKSLVDVQKLHKKHQDLDRVIIGHQGAIDKITNESDRLVGAHHYNSRAIRDKNQEVQVSWDDLLKKSKNRKKNLDITLQTQKYFSECAEVDAWINDKMAVVTSDDIGKDENAADKLLTINNVLETDIQTYQAIVNGLGKESTRLFKLGYSDPQALKKAQEQLQDNLSKLKRLAEERCHNLERSKRLHAYIREADELEAWISEQMQTATSEEYGQDYEHLEILRSKFDEFKRTVDAGTQRFNMCERLTKYLIDDRGPHTKDVTARQEHLRASWNTLLENIDNRDQKLHGAGEIHRFNRDVEDALSRIQEKSSSIPDDLGRDHNSTLTFLKKHEAFENELVALEGQLQVLIDDSNRLQTTYPGENAEQIAQLQAAVVDDWGELQTKSDQRKTLLFAAADLHKFIASARDLLGWAKETEREMKMDHNVRDVNGADMLRQRHEEIRAEIEARQDTFDSVIATGESLVEADHYAKDEIKTKVHQVEEAREQLHKTWLEQKDLYDQVYDLNIFLRDAELLNRISATQEVYLNNPDLGSNVEHVEALSRKHEAFEKVLDVHSDKLKGILDHGNQLVETDHFESTNVQQITAELSNRRKNIHEQSSIKKNNLKDSMMYQQFCRDEAEAEHWIDEKLKVAYEDDFKDVTDLYDKMKKLQKHQAFHGEIVANTDRINSIKEVGEVLIKKRHQSHPEIKQSITRLMSKWSELLQASANRGKGLEEAKDILEFMEQIDKVLLWIKEKESLVHQNDLGRDYEHCLELQKKVNDLESAGITVDEKRIKAINTLADRLISQGRTDTKQVTEKRSDMNQKWQNLQGALNDYKARLAAALEIHSFARDVDDINDRIHEKSQLLSVEDLGKDLQAVEALQRKQEEIERDMTALQNQLEKIETQASKLCQKYKDRAKEIELKKQEADDNWEKLEDLSDNRKAKLAESYQLQKFLSDARELINWSSDMTNRMNAQELAKDVTEAENMLQMHHERKAEIEGRRSHFSSVKEHGNNLINSKHYASEEVQKMVKQLDTTRLSLNGAWDKRSNILTQCHNLQVFKETAEQTETWIGTKEAFLANEDVGNSLYSVESLMKKHDGFEKTTKAQEDRIEDLKQFATDLCADSHYATDEINSRCQAVLNRRKRMWETSQARRKKLVDSRNYQLFLRNLYEVSAWINEKLQVALDESYRDLTNLQAKLQKHSAFEAELSANRNRVDAVVEEGKNLVEEKHYARTDIHKRLEELELSWQALIAASAEKKDRLQDAYQAMLFNRVVSDLAVWMDEIENQLMSEDHGKDLSSVSSLLNKHQQLELDIASHKEKVTDMLDAAQMFKEAKHFMNKELQTNAREISDRYNSLLEPCHIRRENLEEARRMYQFFRDVEDELSWIQDRRPLAEMQDLGHSLPSVQNLMKKHQALESEIVAHEPLIEAVAASAQQMIRGKHFAATDIQSRLESLHKNLTDLKKKTSDRKSKLKDALEAQKFYTEVSELEQWMNEKLPQLTSSDLGKDEDSVQALTKKLDALERDIDNFANSIGELSALSRTLTDRQHYDSENIKKSQAEIEIQYSRLQDLTTQRRIKLVNSRKLYEFYHAADVVESWIAERMVIASSEEYGQDLEHVEMLQQRFEDFLHDLTSNADRVTHIVTMSKSMVDAGHFEAQGIQTRTKAIESQWAELKEISQARQDALLGAKEVHMYGRDADDTLEWIQEKDLIVSSENYGHDLESSQALISRHEGLERDMAAISEQVETITREAERLISTFPDAQEHIATKHEEMVGAWNTLVEKAGHRKEKLTQAEQLQSYFNDYRELAAWISEMMAIITADELAHDLPGAEAMMTRYKEHRAEVDSRQEAFNKFNQTGQAFINRGHFLSEEIQEKITRLEQSREGLMRTLEHRKNLHEKNLEAQKLLHEIEQIEAWMALREPLLKGGKYGDSIQGVEELIRRHADFEKTVDAQEDRVNNLCKDKVEKAVKEQKLLEQQQLVEDEARREKDRQDDVRRKEQERILDERRREEEQRKVKEVLLRRQKEESDDDDKKNDERLDRSTVKNLIGRSQSIKMTARPEGSRSDVQRAISFRTRTDHSAISPLSLQKAANFRQGSLDERPASPDKISKHPKSAPSSPTTTAVSFGDITLPSPVDNISLADDENTAAPELPNAPPPLPSLPQHAAVVPSPTSPSYQKKGNLSPPPSPTGMTQKKVDVIKEESKKSKRTPSFNIRRRTHSFKDKYKLPENLPPAELEEIVERKQELQSGGKKATIRSWKSFYAVLFGQLLCFFKDKEAYEESQAAATPINIHRSVNEIALDYTKKNNVLRLRLHDGAEFLLQFSNSESMRNWHTKIQHFAEQESMFGNLNLGHPELPDEEDLEPSEQFSRAGDHSTSASPRETSPSPPPRTTASNQPASHPALPPKPLPRSFEPVAEVSRHSYGEEKSPPHSRTSSLPSNNSEDDVHSPTADVEHSQDRDSSFDDDTQLRVRSTGATGSRPTSDTSLQGGQQDDRHDRKKSHSMFAFLKKKKDKEHKEKEHKDKDQKKVTQV</sequence>
<dbReference type="Pfam" id="PF15410">
    <property type="entry name" value="PH_9"/>
    <property type="match status" value="1"/>
</dbReference>
<gene>
    <name evidence="12" type="primary">ORF198182</name>
</gene>
<dbReference type="CDD" id="cd10571">
    <property type="entry name" value="PH_beta_spectrin"/>
    <property type="match status" value="1"/>
</dbReference>
<feature type="coiled-coil region" evidence="9">
    <location>
        <begin position="2163"/>
        <end position="2250"/>
    </location>
</feature>
<feature type="coiled-coil region" evidence="9">
    <location>
        <begin position="744"/>
        <end position="803"/>
    </location>
</feature>
<dbReference type="PROSITE" id="PS50003">
    <property type="entry name" value="PH_DOMAIN"/>
    <property type="match status" value="1"/>
</dbReference>
<dbReference type="GO" id="GO:0005543">
    <property type="term" value="F:phospholipid binding"/>
    <property type="evidence" value="ECO:0007669"/>
    <property type="project" value="InterPro"/>
</dbReference>
<evidence type="ECO:0000256" key="4">
    <source>
        <dbReference type="ARBA" id="ARBA00022490"/>
    </source>
</evidence>
<organism evidence="12">
    <name type="scientific">Arion vulgaris</name>
    <dbReference type="NCBI Taxonomy" id="1028688"/>
    <lineage>
        <taxon>Eukaryota</taxon>
        <taxon>Metazoa</taxon>
        <taxon>Spiralia</taxon>
        <taxon>Lophotrochozoa</taxon>
        <taxon>Mollusca</taxon>
        <taxon>Gastropoda</taxon>
        <taxon>Heterobranchia</taxon>
        <taxon>Euthyneura</taxon>
        <taxon>Panpulmonata</taxon>
        <taxon>Eupulmonata</taxon>
        <taxon>Stylommatophora</taxon>
        <taxon>Helicina</taxon>
        <taxon>Arionoidea</taxon>
        <taxon>Arionidae</taxon>
        <taxon>Arion</taxon>
    </lineage>
</organism>
<dbReference type="PANTHER" id="PTHR11915">
    <property type="entry name" value="SPECTRIN/FILAMIN RELATED CYTOSKELETAL PROTEIN"/>
    <property type="match status" value="1"/>
</dbReference>
<keyword evidence="5" id="KW-0597">Phosphoprotein</keyword>
<dbReference type="InterPro" id="IPR041681">
    <property type="entry name" value="PH_9"/>
</dbReference>
<evidence type="ECO:0000313" key="12">
    <source>
        <dbReference type="EMBL" id="CEK93966.1"/>
    </source>
</evidence>
<feature type="coiled-coil region" evidence="9">
    <location>
        <begin position="468"/>
        <end position="496"/>
    </location>
</feature>
<dbReference type="FunFam" id="1.20.58.60:FF:000020">
    <property type="entry name" value="Spectrin alpha chain, non-erythrocytic 1"/>
    <property type="match status" value="1"/>
</dbReference>
<comment type="subcellular location">
    <subcellularLocation>
        <location evidence="1">Cytoplasm</location>
        <location evidence="1">Cytoskeleton</location>
    </subcellularLocation>
</comment>
<dbReference type="FunFam" id="1.20.58.60:FF:000007">
    <property type="entry name" value="Spectrin alpha chain non-erythrocytic 1"/>
    <property type="match status" value="1"/>
</dbReference>
<dbReference type="Pfam" id="PF00435">
    <property type="entry name" value="Spectrin"/>
    <property type="match status" value="22"/>
</dbReference>
<evidence type="ECO:0000256" key="8">
    <source>
        <dbReference type="ARBA" id="ARBA00023212"/>
    </source>
</evidence>
<dbReference type="SMART" id="SM00233">
    <property type="entry name" value="PH"/>
    <property type="match status" value="1"/>
</dbReference>
<feature type="non-terminal residue" evidence="12">
    <location>
        <position position="1"/>
    </location>
</feature>
<dbReference type="FunFam" id="1.20.58.60:FF:000013">
    <property type="entry name" value="Spectrin alpha chain, non-erythrocytic 1"/>
    <property type="match status" value="1"/>
</dbReference>
<evidence type="ECO:0000256" key="1">
    <source>
        <dbReference type="ARBA" id="ARBA00004245"/>
    </source>
</evidence>
<feature type="compositionally biased region" description="Basic and acidic residues" evidence="10">
    <location>
        <begin position="2712"/>
        <end position="2723"/>
    </location>
</feature>
<dbReference type="FunFam" id="1.20.58.60:FF:000135">
    <property type="entry name" value="Spectrin beta chain, non-erythrocytic"/>
    <property type="match status" value="1"/>
</dbReference>
<feature type="compositionally biased region" description="Low complexity" evidence="10">
    <location>
        <begin position="2408"/>
        <end position="2419"/>
    </location>
</feature>
<keyword evidence="7" id="KW-0009">Actin-binding</keyword>
<dbReference type="GO" id="GO:0051693">
    <property type="term" value="P:actin filament capping"/>
    <property type="evidence" value="ECO:0007669"/>
    <property type="project" value="UniProtKB-KW"/>
</dbReference>
<keyword evidence="9" id="KW-0175">Coiled coil</keyword>
<dbReference type="SUPFAM" id="SSF50729">
    <property type="entry name" value="PH domain-like"/>
    <property type="match status" value="1"/>
</dbReference>
<dbReference type="InterPro" id="IPR011993">
    <property type="entry name" value="PH-like_dom_sf"/>
</dbReference>
<dbReference type="InterPro" id="IPR018159">
    <property type="entry name" value="Spectrin/alpha-actinin"/>
</dbReference>
<dbReference type="PRINTS" id="PR00683">
    <property type="entry name" value="SPECTRINPH"/>
</dbReference>
<evidence type="ECO:0000256" key="7">
    <source>
        <dbReference type="ARBA" id="ARBA00023203"/>
    </source>
</evidence>
<dbReference type="InterPro" id="IPR002017">
    <property type="entry name" value="Spectrin_repeat"/>
</dbReference>
<dbReference type="FunFam" id="1.20.58.60:FF:000019">
    <property type="entry name" value="Spectrin beta chain"/>
    <property type="match status" value="2"/>
</dbReference>
<feature type="compositionally biased region" description="Basic residues" evidence="10">
    <location>
        <begin position="2791"/>
        <end position="2808"/>
    </location>
</feature>
<dbReference type="InterPro" id="IPR001605">
    <property type="entry name" value="PH_dom-spectrin-type"/>
</dbReference>
<evidence type="ECO:0000256" key="2">
    <source>
        <dbReference type="ARBA" id="ARBA00006826"/>
    </source>
</evidence>
<feature type="compositionally biased region" description="Polar residues" evidence="10">
    <location>
        <begin position="2725"/>
        <end position="2735"/>
    </location>
</feature>
<feature type="compositionally biased region" description="Polar residues" evidence="10">
    <location>
        <begin position="2764"/>
        <end position="2785"/>
    </location>
</feature>
<evidence type="ECO:0000256" key="10">
    <source>
        <dbReference type="SAM" id="MobiDB-lite"/>
    </source>
</evidence>
<protein>
    <recommendedName>
        <fullName evidence="11">PH domain-containing protein</fullName>
    </recommendedName>
</protein>
<feature type="region of interest" description="Disordered" evidence="10">
    <location>
        <begin position="2389"/>
        <end position="2423"/>
    </location>
</feature>
<dbReference type="Gene3D" id="1.20.58.60">
    <property type="match status" value="20"/>
</dbReference>
<dbReference type="GO" id="GO:0005737">
    <property type="term" value="C:cytoplasm"/>
    <property type="evidence" value="ECO:0007669"/>
    <property type="project" value="UniProtKB-ARBA"/>
</dbReference>
<evidence type="ECO:0000256" key="9">
    <source>
        <dbReference type="SAM" id="Coils"/>
    </source>
</evidence>
<evidence type="ECO:0000256" key="3">
    <source>
        <dbReference type="ARBA" id="ARBA00022467"/>
    </source>
</evidence>
<keyword evidence="8" id="KW-0206">Cytoskeleton</keyword>
<feature type="compositionally biased region" description="Basic and acidic residues" evidence="10">
    <location>
        <begin position="2317"/>
        <end position="2337"/>
    </location>
</feature>
<feature type="compositionally biased region" description="Basic and acidic residues" evidence="10">
    <location>
        <begin position="2738"/>
        <end position="2756"/>
    </location>
</feature>
<dbReference type="FunFam" id="1.20.58.60:FF:000017">
    <property type="entry name" value="Spectrin alpha chain, non-erythrocytic 1"/>
    <property type="match status" value="1"/>
</dbReference>
<reference evidence="12" key="1">
    <citation type="submission" date="2014-12" db="EMBL/GenBank/DDBJ databases">
        <title>Insight into the proteome of Arion vulgaris.</title>
        <authorList>
            <person name="Aradska J."/>
            <person name="Bulat T."/>
            <person name="Smidak R."/>
            <person name="Sarate P."/>
            <person name="Gangsoo J."/>
            <person name="Sialana F."/>
            <person name="Bilban M."/>
            <person name="Lubec G."/>
        </authorList>
    </citation>
    <scope>NUCLEOTIDE SEQUENCE</scope>
    <source>
        <tissue evidence="12">Skin</tissue>
    </source>
</reference>
<feature type="compositionally biased region" description="Low complexity" evidence="10">
    <location>
        <begin position="2669"/>
        <end position="2678"/>
    </location>
</feature>
<dbReference type="EMBL" id="HACG01047101">
    <property type="protein sequence ID" value="CEK93966.1"/>
    <property type="molecule type" value="Transcribed_RNA"/>
</dbReference>
<name>A0A0B7BNR0_9EUPU</name>
<keyword evidence="6" id="KW-0677">Repeat</keyword>
<proteinExistence type="inferred from homology"/>
<dbReference type="GO" id="GO:0005856">
    <property type="term" value="C:cytoskeleton"/>
    <property type="evidence" value="ECO:0007669"/>
    <property type="project" value="UniProtKB-SubCell"/>
</dbReference>
<feature type="compositionally biased region" description="Basic and acidic residues" evidence="10">
    <location>
        <begin position="2488"/>
        <end position="2498"/>
    </location>
</feature>
<dbReference type="InterPro" id="IPR001849">
    <property type="entry name" value="PH_domain"/>
</dbReference>
<evidence type="ECO:0000259" key="11">
    <source>
        <dbReference type="PROSITE" id="PS50003"/>
    </source>
</evidence>
<feature type="coiled-coil region" evidence="9">
    <location>
        <begin position="181"/>
        <end position="241"/>
    </location>
</feature>
<keyword evidence="4" id="KW-0963">Cytoplasm</keyword>
<dbReference type="CDD" id="cd00176">
    <property type="entry name" value="SPEC"/>
    <property type="match status" value="12"/>
</dbReference>
<feature type="coiled-coil region" evidence="9">
    <location>
        <begin position="1171"/>
        <end position="1230"/>
    </location>
</feature>
<dbReference type="GO" id="GO:0003779">
    <property type="term" value="F:actin binding"/>
    <property type="evidence" value="ECO:0007669"/>
    <property type="project" value="UniProtKB-KW"/>
</dbReference>
<dbReference type="Gene3D" id="2.30.29.30">
    <property type="entry name" value="Pleckstrin-homology domain (PH domain)/Phosphotyrosine-binding domain (PTB)"/>
    <property type="match status" value="1"/>
</dbReference>
<feature type="region of interest" description="Disordered" evidence="10">
    <location>
        <begin position="2439"/>
        <end position="2507"/>
    </location>
</feature>
<dbReference type="SUPFAM" id="SSF46966">
    <property type="entry name" value="Spectrin repeat"/>
    <property type="match status" value="14"/>
</dbReference>
<feature type="coiled-coil region" evidence="9">
    <location>
        <begin position="1799"/>
        <end position="1833"/>
    </location>
</feature>
<evidence type="ECO:0000256" key="6">
    <source>
        <dbReference type="ARBA" id="ARBA00022737"/>
    </source>
</evidence>
<feature type="compositionally biased region" description="Basic and acidic residues" evidence="10">
    <location>
        <begin position="2391"/>
        <end position="2403"/>
    </location>
</feature>
<feature type="region of interest" description="Disordered" evidence="10">
    <location>
        <begin position="2317"/>
        <end position="2360"/>
    </location>
</feature>
<feature type="domain" description="PH" evidence="11">
    <location>
        <begin position="2533"/>
        <end position="2635"/>
    </location>
</feature>
<evidence type="ECO:0000256" key="5">
    <source>
        <dbReference type="ARBA" id="ARBA00022553"/>
    </source>
</evidence>
<feature type="region of interest" description="Disordered" evidence="10">
    <location>
        <begin position="2642"/>
        <end position="2826"/>
    </location>
</feature>
<dbReference type="SMART" id="SM00150">
    <property type="entry name" value="SPEC"/>
    <property type="match status" value="22"/>
</dbReference>
<accession>A0A0B7BNR0</accession>
<comment type="similarity">
    <text evidence="2">Belongs to the spectrin family.</text>
</comment>